<evidence type="ECO:0000313" key="4">
    <source>
        <dbReference type="EMBL" id="MDB9485709.1"/>
    </source>
</evidence>
<dbReference type="PRINTS" id="PR00420">
    <property type="entry name" value="RNGMNOXGNASE"/>
</dbReference>
<dbReference type="PANTHER" id="PTHR13789:SF309">
    <property type="entry name" value="PUTATIVE (AFU_ORTHOLOGUE AFUA_6G14510)-RELATED"/>
    <property type="match status" value="1"/>
</dbReference>
<protein>
    <submittedName>
        <fullName evidence="4">NAD(P)/FAD-dependent oxidoreductase</fullName>
    </submittedName>
</protein>
<feature type="domain" description="FAD-binding" evidence="3">
    <location>
        <begin position="379"/>
        <end position="420"/>
    </location>
</feature>
<keyword evidence="5" id="KW-1185">Reference proteome</keyword>
<evidence type="ECO:0000256" key="2">
    <source>
        <dbReference type="ARBA" id="ARBA00023033"/>
    </source>
</evidence>
<dbReference type="SUPFAM" id="SSF51905">
    <property type="entry name" value="FAD/NAD(P)-binding domain"/>
    <property type="match status" value="1"/>
</dbReference>
<feature type="domain" description="FAD-binding" evidence="3">
    <location>
        <begin position="21"/>
        <end position="53"/>
    </location>
</feature>
<dbReference type="EMBL" id="JAQMTU010000025">
    <property type="protein sequence ID" value="MDB9485709.1"/>
    <property type="molecule type" value="Genomic_DNA"/>
</dbReference>
<keyword evidence="2" id="KW-0503">Monooxygenase</keyword>
<reference evidence="4 5" key="1">
    <citation type="submission" date="2023-01" db="EMBL/GenBank/DDBJ databases">
        <title>Genomes from the Australian National Cyanobacteria Reference Collection.</title>
        <authorList>
            <person name="Willis A."/>
            <person name="Lee E.M.F."/>
        </authorList>
    </citation>
    <scope>NUCLEOTIDE SEQUENCE [LARGE SCALE GENOMIC DNA]</scope>
    <source>
        <strain evidence="4 5">CS-537/01</strain>
    </source>
</reference>
<accession>A0ABT5A195</accession>
<dbReference type="PANTHER" id="PTHR13789">
    <property type="entry name" value="MONOOXYGENASE"/>
    <property type="match status" value="1"/>
</dbReference>
<dbReference type="InterPro" id="IPR002938">
    <property type="entry name" value="FAD-bd"/>
</dbReference>
<name>A0ABT5A195_9CYAN</name>
<sequence length="481" mass="53945">MTIPHVMVLNYQDKLKPEEIYDVVIVGAGPIGLATAIGLYQRGIENILVIDQTRSFRQVGQIIDLLPNGLKALKCLSVNAYTSVTQTTLSNQQNSSGNPAVWSIKNLQGQLILSIPLGFDNWFQEYGEGRVSIAWYELQTILRNLLPPERIKANHRCINVIDEPELNSVRIDCVSDISSAANPYAHWAENQNPDENSQQNLDTISPTLATTSFRAKLIIGADGINSTVRQIIYQNTPNTPFAKPEYSGFAGIYCSGITDIPEAIQTEIESRFLENSALVTIKNDQTSRNSNCQNHLRMILFFRNGQFRYIIHLPIPLESLAGKVETDLINLARQEIEKAGFPDSLQQLVNLSPSGNMNQRAYYIHPVVNKFNDTTIEPTWNQQRIVLIGDAAHGMPPFMAQGANQGLEDALTITKLIAKIGQNNDWDNLSIIAEAFANYEHLRRPFMEYIQAATLTELPYSSLQAWQDHNQKVYSRNFANL</sequence>
<dbReference type="InterPro" id="IPR036188">
    <property type="entry name" value="FAD/NAD-bd_sf"/>
</dbReference>
<dbReference type="InterPro" id="IPR050493">
    <property type="entry name" value="FAD-dep_Monooxygenase_BioMet"/>
</dbReference>
<organism evidence="4 5">
    <name type="scientific">Dolichospermum circinale CS-537/01</name>
    <dbReference type="NCBI Taxonomy" id="3021739"/>
    <lineage>
        <taxon>Bacteria</taxon>
        <taxon>Bacillati</taxon>
        <taxon>Cyanobacteriota</taxon>
        <taxon>Cyanophyceae</taxon>
        <taxon>Nostocales</taxon>
        <taxon>Aphanizomenonaceae</taxon>
        <taxon>Dolichospermum</taxon>
        <taxon>Dolichospermum circinale</taxon>
    </lineage>
</organism>
<dbReference type="RefSeq" id="WP_271804871.1">
    <property type="nucleotide sequence ID" value="NZ_JAQMTU010000025.1"/>
</dbReference>
<comment type="caution">
    <text evidence="4">The sequence shown here is derived from an EMBL/GenBank/DDBJ whole genome shotgun (WGS) entry which is preliminary data.</text>
</comment>
<dbReference type="Proteomes" id="UP001212123">
    <property type="component" value="Unassembled WGS sequence"/>
</dbReference>
<dbReference type="Pfam" id="PF01494">
    <property type="entry name" value="FAD_binding_3"/>
    <property type="match status" value="2"/>
</dbReference>
<evidence type="ECO:0000259" key="3">
    <source>
        <dbReference type="Pfam" id="PF01494"/>
    </source>
</evidence>
<gene>
    <name evidence="4" type="ORF">PN492_03970</name>
</gene>
<evidence type="ECO:0000313" key="5">
    <source>
        <dbReference type="Proteomes" id="UP001212123"/>
    </source>
</evidence>
<keyword evidence="1" id="KW-0560">Oxidoreductase</keyword>
<dbReference type="Gene3D" id="3.50.50.60">
    <property type="entry name" value="FAD/NAD(P)-binding domain"/>
    <property type="match status" value="2"/>
</dbReference>
<evidence type="ECO:0000256" key="1">
    <source>
        <dbReference type="ARBA" id="ARBA00023002"/>
    </source>
</evidence>
<proteinExistence type="predicted"/>